<dbReference type="EMBL" id="NKXS01002051">
    <property type="protein sequence ID" value="PIN15579.1"/>
    <property type="molecule type" value="Genomic_DNA"/>
</dbReference>
<protein>
    <recommendedName>
        <fullName evidence="2">Plus3 domain-containing protein</fullName>
    </recommendedName>
</protein>
<dbReference type="PANTHER" id="PTHR38940:SF4">
    <property type="entry name" value="OS01G0775100 PROTEIN"/>
    <property type="match status" value="1"/>
</dbReference>
<organism evidence="3 4">
    <name type="scientific">Handroanthus impetiginosus</name>
    <dbReference type="NCBI Taxonomy" id="429701"/>
    <lineage>
        <taxon>Eukaryota</taxon>
        <taxon>Viridiplantae</taxon>
        <taxon>Streptophyta</taxon>
        <taxon>Embryophyta</taxon>
        <taxon>Tracheophyta</taxon>
        <taxon>Spermatophyta</taxon>
        <taxon>Magnoliopsida</taxon>
        <taxon>eudicotyledons</taxon>
        <taxon>Gunneridae</taxon>
        <taxon>Pentapetalae</taxon>
        <taxon>asterids</taxon>
        <taxon>lamiids</taxon>
        <taxon>Lamiales</taxon>
        <taxon>Bignoniaceae</taxon>
        <taxon>Crescentiina</taxon>
        <taxon>Tabebuia alliance</taxon>
        <taxon>Handroanthus</taxon>
    </lineage>
</organism>
<feature type="region of interest" description="Disordered" evidence="1">
    <location>
        <begin position="287"/>
        <end position="308"/>
    </location>
</feature>
<evidence type="ECO:0000313" key="4">
    <source>
        <dbReference type="Proteomes" id="UP000231279"/>
    </source>
</evidence>
<dbReference type="Gene3D" id="3.90.70.200">
    <property type="entry name" value="Plus-3 domain"/>
    <property type="match status" value="1"/>
</dbReference>
<reference evidence="4" key="1">
    <citation type="journal article" date="2018" name="Gigascience">
        <title>Genome assembly of the Pink Ipe (Handroanthus impetiginosus, Bignoniaceae), a highly valued, ecologically keystone Neotropical timber forest tree.</title>
        <authorList>
            <person name="Silva-Junior O.B."/>
            <person name="Grattapaglia D."/>
            <person name="Novaes E."/>
            <person name="Collevatti R.G."/>
        </authorList>
    </citation>
    <scope>NUCLEOTIDE SEQUENCE [LARGE SCALE GENOMIC DNA]</scope>
    <source>
        <strain evidence="4">cv. UFG-1</strain>
    </source>
</reference>
<sequence length="1029" mass="113787">MMNTNNKDFNLGLAFGSTRYGIRTSFNKFSGAGVNAKSTVDMAFAASDPLSELVWSPHNGLILKCANSRLADKKPILLWNVIPASQDLSSLQSIRSKGSEDDKGNALDQGNLTVSQQMLVADDMIVDKATLARPSTSFSTPELRASHGDCGEKSNSMMDEGGTNDAIRKERNCMDEREKELCRPQSIQVKDIAEISKRNSGFNTSADGISDCKLDVAMNGLFSSERSRKLHCNQKSNIEIHVSSSDIMDLDVANPEPLATKLSETLVCSLPNSQFMKEAHHKVISATPLKKHESPAENDLSHLSAKEPYRLDEMKHPRGSSYSPHVERSPTNSKICLYQEKGKEKALSDGDIYGRSSNNDDDSRESVESCNSAELFSRGIKRLSYDHGLILGSKRMKKQVDENLGSTSTVRPDSSFKNWISNMVKGPSDSNKEDTSSLAVTLACPNDAYGENNQDNFLCKKTHDSASPNTGFQTMFQSLYCRNTIISNNGVQHENHNSTEESRELMVAEKTSVENLAGSSHRNDDNFCKQIVVADKEINPVVVDCFPYVCKNNLAENKASEVLVSNGTKDGISRSDSSGKQMNSSAGKMTHDVPVTASHVAEKNNPLTSVWITRLSARTHMVETHDKLTQETNGCSTSCPNINLDTQVNNVFPIDQKSPEAKGDMVDCQVYASFTAKAEASVELKLTSKLFPMLPSQKFQSSEAMASVFARRLDALRHIIPSEKQNSSTYLLTCFFCGSGHDLRDCPDVTETELEDFLVKMSSFEKVQESPCLCIRCFQLDHWAISCPLGPPSRNWRSERDASVVRPCTSRHLHLHAGKEKCSSHRVEEEDDKFFAADPKACSRKPCFGSFRCYQTSNVLSTSNRIQIHDASRLANDVKNDKKFPLYNTVTAQNTVAPSIEIFRAIRNLRLSRADILRWINSDISLSHLNGFFLRLRLGKLEAGLGGASYYVACITGDAREPNGCRSKKSILVDVGGIKSSVGSQYVSNHDFLEDEIKTWFCTIVKNGCSIPSLDKLNSKFNDKKSLGF</sequence>
<dbReference type="Gene3D" id="4.10.60.10">
    <property type="entry name" value="Zinc finger, CCHC-type"/>
    <property type="match status" value="1"/>
</dbReference>
<dbReference type="AlphaFoldDB" id="A0A2G9HDG9"/>
<keyword evidence="4" id="KW-1185">Reference proteome</keyword>
<dbReference type="InterPro" id="IPR036128">
    <property type="entry name" value="Plus3-like_sf"/>
</dbReference>
<dbReference type="OrthoDB" id="166375at2759"/>
<dbReference type="PANTHER" id="PTHR38940">
    <property type="entry name" value="PLUS3 DOMAIN-CONTAINING PROTEIN"/>
    <property type="match status" value="1"/>
</dbReference>
<feature type="region of interest" description="Disordered" evidence="1">
    <location>
        <begin position="137"/>
        <end position="167"/>
    </location>
</feature>
<name>A0A2G9HDG9_9LAMI</name>
<feature type="region of interest" description="Disordered" evidence="1">
    <location>
        <begin position="347"/>
        <end position="366"/>
    </location>
</feature>
<proteinExistence type="predicted"/>
<feature type="domain" description="Plus3" evidence="2">
    <location>
        <begin position="900"/>
        <end position="1029"/>
    </location>
</feature>
<dbReference type="SMART" id="SM00719">
    <property type="entry name" value="Plus3"/>
    <property type="match status" value="1"/>
</dbReference>
<dbReference type="PROSITE" id="PS51360">
    <property type="entry name" value="PLUS3"/>
    <property type="match status" value="1"/>
</dbReference>
<dbReference type="Pfam" id="PF03126">
    <property type="entry name" value="Plus-3"/>
    <property type="match status" value="1"/>
</dbReference>
<evidence type="ECO:0000256" key="1">
    <source>
        <dbReference type="SAM" id="MobiDB-lite"/>
    </source>
</evidence>
<gene>
    <name evidence="3" type="ORF">CDL12_11785</name>
</gene>
<evidence type="ECO:0000259" key="2">
    <source>
        <dbReference type="PROSITE" id="PS51360"/>
    </source>
</evidence>
<dbReference type="STRING" id="429701.A0A2G9HDG9"/>
<dbReference type="GO" id="GO:0003677">
    <property type="term" value="F:DNA binding"/>
    <property type="evidence" value="ECO:0007669"/>
    <property type="project" value="InterPro"/>
</dbReference>
<comment type="caution">
    <text evidence="3">The sequence shown here is derived from an EMBL/GenBank/DDBJ whole genome shotgun (WGS) entry which is preliminary data.</text>
</comment>
<dbReference type="InterPro" id="IPR004343">
    <property type="entry name" value="Plus-3_dom"/>
</dbReference>
<dbReference type="Proteomes" id="UP000231279">
    <property type="component" value="Unassembled WGS sequence"/>
</dbReference>
<evidence type="ECO:0000313" key="3">
    <source>
        <dbReference type="EMBL" id="PIN15579.1"/>
    </source>
</evidence>
<accession>A0A2G9HDG9</accession>
<dbReference type="SUPFAM" id="SSF159042">
    <property type="entry name" value="Plus3-like"/>
    <property type="match status" value="1"/>
</dbReference>